<protein>
    <recommendedName>
        <fullName evidence="4">Secreted protein</fullName>
    </recommendedName>
</protein>
<dbReference type="RefSeq" id="XP_007400311.1">
    <property type="nucleotide sequence ID" value="XM_007400249.1"/>
</dbReference>
<name>K5UN48_PHACS</name>
<dbReference type="HOGENOM" id="CLU_2655287_0_0_1"/>
<dbReference type="AlphaFoldDB" id="K5UN48"/>
<dbReference type="Proteomes" id="UP000008370">
    <property type="component" value="Unassembled WGS sequence"/>
</dbReference>
<sequence length="76" mass="8309">MNNAASLLLPISYAYLLNLVLTPIGDGRFCQRQLPAKFIPAAIFCVDYNKATRFEATSSTLQSAHDSSPAYLSRAL</sequence>
<feature type="signal peptide" evidence="1">
    <location>
        <begin position="1"/>
        <end position="27"/>
    </location>
</feature>
<keyword evidence="3" id="KW-1185">Reference proteome</keyword>
<dbReference type="EMBL" id="JH930477">
    <property type="protein sequence ID" value="EKM51156.1"/>
    <property type="molecule type" value="Genomic_DNA"/>
</dbReference>
<accession>K5UN48</accession>
<keyword evidence="1" id="KW-0732">Signal</keyword>
<organism evidence="2 3">
    <name type="scientific">Phanerochaete carnosa (strain HHB-10118-sp)</name>
    <name type="common">White-rot fungus</name>
    <name type="synonym">Peniophora carnosa</name>
    <dbReference type="NCBI Taxonomy" id="650164"/>
    <lineage>
        <taxon>Eukaryota</taxon>
        <taxon>Fungi</taxon>
        <taxon>Dikarya</taxon>
        <taxon>Basidiomycota</taxon>
        <taxon>Agaricomycotina</taxon>
        <taxon>Agaricomycetes</taxon>
        <taxon>Polyporales</taxon>
        <taxon>Phanerochaetaceae</taxon>
        <taxon>Phanerochaete</taxon>
    </lineage>
</organism>
<evidence type="ECO:0008006" key="4">
    <source>
        <dbReference type="Google" id="ProtNLM"/>
    </source>
</evidence>
<dbReference type="KEGG" id="pco:PHACADRAFT_263157"/>
<gene>
    <name evidence="2" type="ORF">PHACADRAFT_263157</name>
</gene>
<evidence type="ECO:0000256" key="1">
    <source>
        <dbReference type="SAM" id="SignalP"/>
    </source>
</evidence>
<reference evidence="2 3" key="1">
    <citation type="journal article" date="2012" name="BMC Genomics">
        <title>Comparative genomics of the white-rot fungi, Phanerochaete carnosa and P. chrysosporium, to elucidate the genetic basis of the distinct wood types they colonize.</title>
        <authorList>
            <person name="Suzuki H."/>
            <person name="MacDonald J."/>
            <person name="Syed K."/>
            <person name="Salamov A."/>
            <person name="Hori C."/>
            <person name="Aerts A."/>
            <person name="Henrissat B."/>
            <person name="Wiebenga A."/>
            <person name="vanKuyk P.A."/>
            <person name="Barry K."/>
            <person name="Lindquist E."/>
            <person name="LaButti K."/>
            <person name="Lapidus A."/>
            <person name="Lucas S."/>
            <person name="Coutinho P."/>
            <person name="Gong Y."/>
            <person name="Samejima M."/>
            <person name="Mahadevan R."/>
            <person name="Abou-Zaid M."/>
            <person name="de Vries R.P."/>
            <person name="Igarashi K."/>
            <person name="Yadav J.S."/>
            <person name="Grigoriev I.V."/>
            <person name="Master E.R."/>
        </authorList>
    </citation>
    <scope>NUCLEOTIDE SEQUENCE [LARGE SCALE GENOMIC DNA]</scope>
    <source>
        <strain evidence="2 3">HHB-10118-sp</strain>
    </source>
</reference>
<evidence type="ECO:0000313" key="2">
    <source>
        <dbReference type="EMBL" id="EKM51156.1"/>
    </source>
</evidence>
<feature type="chain" id="PRO_5003884050" description="Secreted protein" evidence="1">
    <location>
        <begin position="28"/>
        <end position="76"/>
    </location>
</feature>
<dbReference type="InParanoid" id="K5UN48"/>
<evidence type="ECO:0000313" key="3">
    <source>
        <dbReference type="Proteomes" id="UP000008370"/>
    </source>
</evidence>
<proteinExistence type="predicted"/>
<dbReference type="GeneID" id="18918478"/>